<feature type="domain" description="DUF4395" evidence="2">
    <location>
        <begin position="32"/>
        <end position="164"/>
    </location>
</feature>
<accession>A0A847HAV0</accession>
<keyword evidence="1" id="KW-1133">Transmembrane helix</keyword>
<name>A0A847HAV0_9CORY</name>
<dbReference type="Proteomes" id="UP000523614">
    <property type="component" value="Unassembled WGS sequence"/>
</dbReference>
<keyword evidence="1" id="KW-0472">Membrane</keyword>
<evidence type="ECO:0000313" key="3">
    <source>
        <dbReference type="EMBL" id="NLF90820.1"/>
    </source>
</evidence>
<sequence>MQLADQSVYSADPPACEEIVLNRSLFAFPNPVNEYAARCTAGLVVALAVATALSGGSLRLALLVALTLGFALRVAGGPRYSLFGRLSVHVLVPLLGRTPRLTAGPPKRFAQAIGLAVSATALGFTLAGWTAAATATLAVLVAAATLESVFGFCLGCRIFSVLMRLGVIPEDICEECASVGRRYAKVAPAALKIERADVGLVTPRPGS</sequence>
<dbReference type="EMBL" id="JAAYYP010000190">
    <property type="protein sequence ID" value="NLF90820.1"/>
    <property type="molecule type" value="Genomic_DNA"/>
</dbReference>
<proteinExistence type="predicted"/>
<feature type="transmembrane region" description="Helical" evidence="1">
    <location>
        <begin position="109"/>
        <end position="129"/>
    </location>
</feature>
<evidence type="ECO:0000259" key="2">
    <source>
        <dbReference type="Pfam" id="PF14340"/>
    </source>
</evidence>
<keyword evidence="1" id="KW-0812">Transmembrane</keyword>
<comment type="caution">
    <text evidence="3">The sequence shown here is derived from an EMBL/GenBank/DDBJ whole genome shotgun (WGS) entry which is preliminary data.</text>
</comment>
<gene>
    <name evidence="3" type="ORF">GX570_05690</name>
</gene>
<organism evidence="3 4">
    <name type="scientific">Corynebacterium marinum</name>
    <dbReference type="NCBI Taxonomy" id="349751"/>
    <lineage>
        <taxon>Bacteria</taxon>
        <taxon>Bacillati</taxon>
        <taxon>Actinomycetota</taxon>
        <taxon>Actinomycetes</taxon>
        <taxon>Mycobacteriales</taxon>
        <taxon>Corynebacteriaceae</taxon>
        <taxon>Corynebacterium</taxon>
    </lineage>
</organism>
<dbReference type="Pfam" id="PF14340">
    <property type="entry name" value="DUF4395"/>
    <property type="match status" value="1"/>
</dbReference>
<reference evidence="3 4" key="1">
    <citation type="journal article" date="2020" name="Biotechnol. Biofuels">
        <title>New insights from the biogas microbiome by comprehensive genome-resolved metagenomics of nearly 1600 species originating from multiple anaerobic digesters.</title>
        <authorList>
            <person name="Campanaro S."/>
            <person name="Treu L."/>
            <person name="Rodriguez-R L.M."/>
            <person name="Kovalovszki A."/>
            <person name="Ziels R.M."/>
            <person name="Maus I."/>
            <person name="Zhu X."/>
            <person name="Kougias P.G."/>
            <person name="Basile A."/>
            <person name="Luo G."/>
            <person name="Schluter A."/>
            <person name="Konstantinidis K.T."/>
            <person name="Angelidaki I."/>
        </authorList>
    </citation>
    <scope>NUCLEOTIDE SEQUENCE [LARGE SCALE GENOMIC DNA]</scope>
    <source>
        <strain evidence="3">AS06rmzACSIP_235</strain>
    </source>
</reference>
<dbReference type="InterPro" id="IPR025508">
    <property type="entry name" value="DUF4395"/>
</dbReference>
<protein>
    <submittedName>
        <fullName evidence="3">DUF4395 domain-containing protein</fullName>
    </submittedName>
</protein>
<dbReference type="AlphaFoldDB" id="A0A847HAV0"/>
<evidence type="ECO:0000313" key="4">
    <source>
        <dbReference type="Proteomes" id="UP000523614"/>
    </source>
</evidence>
<feature type="transmembrane region" description="Helical" evidence="1">
    <location>
        <begin position="135"/>
        <end position="155"/>
    </location>
</feature>
<evidence type="ECO:0000256" key="1">
    <source>
        <dbReference type="SAM" id="Phobius"/>
    </source>
</evidence>
<feature type="transmembrane region" description="Helical" evidence="1">
    <location>
        <begin position="35"/>
        <end position="53"/>
    </location>
</feature>